<dbReference type="GO" id="GO:0003677">
    <property type="term" value="F:DNA binding"/>
    <property type="evidence" value="ECO:0007669"/>
    <property type="project" value="UniProtKB-KW"/>
</dbReference>
<dbReference type="InterPro" id="IPR013826">
    <property type="entry name" value="Topo_IA_cen_sub3"/>
</dbReference>
<keyword evidence="9" id="KW-0238">DNA-binding</keyword>
<keyword evidence="5" id="KW-0677">Repeat</keyword>
<evidence type="ECO:0000259" key="21">
    <source>
        <dbReference type="PROSITE" id="PS52039"/>
    </source>
</evidence>
<reference evidence="22" key="2">
    <citation type="submission" date="2021-08" db="EMBL/GenBank/DDBJ databases">
        <authorList>
            <person name="Eriksson T."/>
        </authorList>
    </citation>
    <scope>NUCLEOTIDE SEQUENCE</scope>
    <source>
        <strain evidence="22">Stoneville</strain>
        <tissue evidence="22">Whole head</tissue>
    </source>
</reference>
<evidence type="ECO:0000256" key="5">
    <source>
        <dbReference type="ARBA" id="ARBA00022737"/>
    </source>
</evidence>
<dbReference type="InterPro" id="IPR010666">
    <property type="entry name" value="Znf_GRF"/>
</dbReference>
<evidence type="ECO:0000256" key="8">
    <source>
        <dbReference type="ARBA" id="ARBA00023029"/>
    </source>
</evidence>
<keyword evidence="10" id="KW-0413">Isomerase</keyword>
<feature type="compositionally biased region" description="Basic residues" evidence="14">
    <location>
        <begin position="2321"/>
        <end position="2332"/>
    </location>
</feature>
<evidence type="ECO:0000256" key="12">
    <source>
        <dbReference type="PROSITE-ProRule" id="PRU01343"/>
    </source>
</evidence>
<keyword evidence="16" id="KW-0732">Signal</keyword>
<dbReference type="GO" id="GO:0003917">
    <property type="term" value="F:DNA topoisomerase type I (single strand cut, ATP-independent) activity"/>
    <property type="evidence" value="ECO:0007669"/>
    <property type="project" value="UniProtKB-EC"/>
</dbReference>
<dbReference type="InterPro" id="IPR011993">
    <property type="entry name" value="PH-like_dom_sf"/>
</dbReference>
<dbReference type="InterPro" id="IPR013825">
    <property type="entry name" value="Topo_IA_cen_sub2"/>
</dbReference>
<dbReference type="PROSITE" id="PS52039">
    <property type="entry name" value="TOPO_IA_2"/>
    <property type="match status" value="1"/>
</dbReference>
<feature type="domain" description="GRF-type" evidence="20">
    <location>
        <begin position="2201"/>
        <end position="2240"/>
    </location>
</feature>
<feature type="coiled-coil region" evidence="13">
    <location>
        <begin position="1194"/>
        <end position="1221"/>
    </location>
</feature>
<dbReference type="Gene3D" id="3.40.50.140">
    <property type="match status" value="1"/>
</dbReference>
<dbReference type="InterPro" id="IPR003602">
    <property type="entry name" value="Topo_IA_DNA-bd_dom"/>
</dbReference>
<dbReference type="PROSITE" id="PS00396">
    <property type="entry name" value="TOPO_IA_1"/>
    <property type="match status" value="1"/>
</dbReference>
<dbReference type="InterPro" id="IPR006171">
    <property type="entry name" value="TOPRIM_dom"/>
</dbReference>
<keyword evidence="6 12" id="KW-0863">Zinc-finger</keyword>
<evidence type="ECO:0000259" key="17">
    <source>
        <dbReference type="PROSITE" id="PS50003"/>
    </source>
</evidence>
<evidence type="ECO:0000313" key="23">
    <source>
        <dbReference type="Proteomes" id="UP000719412"/>
    </source>
</evidence>
<feature type="region of interest" description="Disordered" evidence="14">
    <location>
        <begin position="1133"/>
        <end position="1152"/>
    </location>
</feature>
<dbReference type="GO" id="GO:0006310">
    <property type="term" value="P:DNA recombination"/>
    <property type="evidence" value="ECO:0007669"/>
    <property type="project" value="TreeGrafter"/>
</dbReference>
<feature type="region of interest" description="Disordered" evidence="14">
    <location>
        <begin position="2299"/>
        <end position="2338"/>
    </location>
</feature>
<name>A0A8J6H7L5_TENMO</name>
<dbReference type="SUPFAM" id="SSF53300">
    <property type="entry name" value="vWA-like"/>
    <property type="match status" value="1"/>
</dbReference>
<dbReference type="PROSITE" id="PS50003">
    <property type="entry name" value="PH_DOMAIN"/>
    <property type="match status" value="1"/>
</dbReference>
<dbReference type="InterPro" id="IPR002035">
    <property type="entry name" value="VWF_A"/>
</dbReference>
<feature type="domain" description="Topo IA-type catalytic" evidence="21">
    <location>
        <begin position="1563"/>
        <end position="1985"/>
    </location>
</feature>
<dbReference type="SMART" id="SM00233">
    <property type="entry name" value="PH"/>
    <property type="match status" value="1"/>
</dbReference>
<dbReference type="Gene3D" id="3.40.50.410">
    <property type="entry name" value="von Willebrand factor, type A domain"/>
    <property type="match status" value="1"/>
</dbReference>
<dbReference type="SUPFAM" id="SSF56712">
    <property type="entry name" value="Prokaryotic type I DNA topoisomerase"/>
    <property type="match status" value="1"/>
</dbReference>
<evidence type="ECO:0000256" key="4">
    <source>
        <dbReference type="ARBA" id="ARBA00022723"/>
    </source>
</evidence>
<evidence type="ECO:0000256" key="16">
    <source>
        <dbReference type="SAM" id="SignalP"/>
    </source>
</evidence>
<dbReference type="InterPro" id="IPR013824">
    <property type="entry name" value="Topo_IA_cen_sub1"/>
</dbReference>
<dbReference type="Gene3D" id="1.10.290.10">
    <property type="entry name" value="Topoisomerase I, domain 4"/>
    <property type="match status" value="1"/>
</dbReference>
<evidence type="ECO:0000256" key="10">
    <source>
        <dbReference type="ARBA" id="ARBA00023235"/>
    </source>
</evidence>
<evidence type="ECO:0000256" key="11">
    <source>
        <dbReference type="ARBA" id="ARBA00056363"/>
    </source>
</evidence>
<evidence type="ECO:0000259" key="19">
    <source>
        <dbReference type="PROSITE" id="PS50880"/>
    </source>
</evidence>
<keyword evidence="23" id="KW-1185">Reference proteome</keyword>
<dbReference type="GO" id="GO:0005634">
    <property type="term" value="C:nucleus"/>
    <property type="evidence" value="ECO:0007669"/>
    <property type="project" value="TreeGrafter"/>
</dbReference>
<dbReference type="SUPFAM" id="SSF50729">
    <property type="entry name" value="PH domain-like"/>
    <property type="match status" value="1"/>
</dbReference>
<feature type="transmembrane region" description="Helical" evidence="15">
    <location>
        <begin position="1104"/>
        <end position="1128"/>
    </location>
</feature>
<dbReference type="CDD" id="cd03362">
    <property type="entry name" value="TOPRIM_TopoIA_TopoIII"/>
    <property type="match status" value="1"/>
</dbReference>
<dbReference type="PROSITE" id="PS51999">
    <property type="entry name" value="ZF_GRF"/>
    <property type="match status" value="2"/>
</dbReference>
<dbReference type="Pfam" id="PF01131">
    <property type="entry name" value="Topoisom_bac"/>
    <property type="match status" value="1"/>
</dbReference>
<dbReference type="PANTHER" id="PTHR11390:SF21">
    <property type="entry name" value="DNA TOPOISOMERASE 3-ALPHA"/>
    <property type="match status" value="1"/>
</dbReference>
<dbReference type="InterPro" id="IPR013498">
    <property type="entry name" value="Topo_IA_Znf"/>
</dbReference>
<dbReference type="InterPro" id="IPR034144">
    <property type="entry name" value="TOPRIM_TopoIII"/>
</dbReference>
<dbReference type="Pfam" id="PF01396">
    <property type="entry name" value="Zn_ribbon_Top1"/>
    <property type="match status" value="1"/>
</dbReference>
<evidence type="ECO:0000256" key="6">
    <source>
        <dbReference type="ARBA" id="ARBA00022771"/>
    </source>
</evidence>
<evidence type="ECO:0000256" key="1">
    <source>
        <dbReference type="ARBA" id="ARBA00000213"/>
    </source>
</evidence>
<evidence type="ECO:0000256" key="9">
    <source>
        <dbReference type="ARBA" id="ARBA00023125"/>
    </source>
</evidence>
<gene>
    <name evidence="22" type="ORF">GEV33_013960</name>
</gene>
<feature type="region of interest" description="Disordered" evidence="14">
    <location>
        <begin position="2157"/>
        <end position="2192"/>
    </location>
</feature>
<dbReference type="PROSITE" id="PS50880">
    <property type="entry name" value="TOPRIM"/>
    <property type="match status" value="1"/>
</dbReference>
<keyword evidence="7" id="KW-0862">Zinc</keyword>
<keyword evidence="15" id="KW-0812">Transmembrane</keyword>
<dbReference type="GO" id="GO:0006281">
    <property type="term" value="P:DNA repair"/>
    <property type="evidence" value="ECO:0007669"/>
    <property type="project" value="TreeGrafter"/>
</dbReference>
<accession>A0A8J6H7L5</accession>
<organism evidence="22 23">
    <name type="scientific">Tenebrio molitor</name>
    <name type="common">Yellow mealworm beetle</name>
    <dbReference type="NCBI Taxonomy" id="7067"/>
    <lineage>
        <taxon>Eukaryota</taxon>
        <taxon>Metazoa</taxon>
        <taxon>Ecdysozoa</taxon>
        <taxon>Arthropoda</taxon>
        <taxon>Hexapoda</taxon>
        <taxon>Insecta</taxon>
        <taxon>Pterygota</taxon>
        <taxon>Neoptera</taxon>
        <taxon>Endopterygota</taxon>
        <taxon>Coleoptera</taxon>
        <taxon>Polyphaga</taxon>
        <taxon>Cucujiformia</taxon>
        <taxon>Tenebrionidae</taxon>
        <taxon>Tenebrio</taxon>
    </lineage>
</organism>
<dbReference type="FunFam" id="1.10.290.10:FF:000001">
    <property type="entry name" value="DNA topoisomerase"/>
    <property type="match status" value="1"/>
</dbReference>
<dbReference type="InterPro" id="IPR003601">
    <property type="entry name" value="Topo_IA_2"/>
</dbReference>
<dbReference type="Pfam" id="PF08434">
    <property type="entry name" value="CLCA"/>
    <property type="match status" value="1"/>
</dbReference>
<dbReference type="Gene3D" id="2.70.20.10">
    <property type="entry name" value="Topoisomerase I, domain 3"/>
    <property type="match status" value="1"/>
</dbReference>
<feature type="region of interest" description="Disordered" evidence="14">
    <location>
        <begin position="1764"/>
        <end position="1790"/>
    </location>
</feature>
<dbReference type="Gene3D" id="3.30.65.10">
    <property type="entry name" value="Bacterial Topoisomerase I, domain 1"/>
    <property type="match status" value="1"/>
</dbReference>
<dbReference type="Gene3D" id="1.10.460.10">
    <property type="entry name" value="Topoisomerase I, domain 2"/>
    <property type="match status" value="1"/>
</dbReference>
<comment type="function">
    <text evidence="11">Releases the supercoiling and torsional tension of DNA introduced during the DNA replication and transcription by transiently cleaving and rejoining one strand of the DNA duplex. Introduces a single-strand break via transesterification at a target site in duplex DNA. The scissile phosphodiester is attacked by the catalytic tyrosine of the enzyme, resulting in the formation of a DNA-(5'-phosphotyrosyl)-enzyme intermediate and the expulsion of a 3'-OH DNA strand. The free DNA strand than undergoes passage around the unbroken strand thus removing DNA supercoils. Finally, in the religation step, the DNA 3'-OH attacks the covalent intermediate to expel the active-site tyrosine and restore the DNA phosphodiester backbone. Weakly relaxes negative supercoils and displays a distinct preference for binding single-stranded DNA.</text>
</comment>
<feature type="domain" description="Toprim" evidence="19">
    <location>
        <begin position="1401"/>
        <end position="1545"/>
    </location>
</feature>
<protein>
    <recommendedName>
        <fullName evidence="3">DNA topoisomerase</fullName>
        <ecNumber evidence="3">5.6.2.1</ecNumber>
    </recommendedName>
</protein>
<dbReference type="GO" id="GO:0008270">
    <property type="term" value="F:zinc ion binding"/>
    <property type="evidence" value="ECO:0007669"/>
    <property type="project" value="UniProtKB-KW"/>
</dbReference>
<feature type="domain" description="GRF-type" evidence="20">
    <location>
        <begin position="2255"/>
        <end position="2297"/>
    </location>
</feature>
<dbReference type="SMART" id="SM00493">
    <property type="entry name" value="TOPRIM"/>
    <property type="match status" value="1"/>
</dbReference>
<dbReference type="FunFam" id="2.30.29.30:FF:000378">
    <property type="entry name" value="Uncharacterized protein, isoform A"/>
    <property type="match status" value="1"/>
</dbReference>
<evidence type="ECO:0000259" key="18">
    <source>
        <dbReference type="PROSITE" id="PS50234"/>
    </source>
</evidence>
<dbReference type="EC" id="5.6.2.1" evidence="3"/>
<dbReference type="PROSITE" id="PS50234">
    <property type="entry name" value="VWFA"/>
    <property type="match status" value="1"/>
</dbReference>
<evidence type="ECO:0000256" key="14">
    <source>
        <dbReference type="SAM" id="MobiDB-lite"/>
    </source>
</evidence>
<feature type="compositionally biased region" description="Polar residues" evidence="14">
    <location>
        <begin position="1141"/>
        <end position="1152"/>
    </location>
</feature>
<feature type="domain" description="PH" evidence="17">
    <location>
        <begin position="2416"/>
        <end position="2512"/>
    </location>
</feature>
<dbReference type="SUPFAM" id="SSF57783">
    <property type="entry name" value="Zinc beta-ribbon"/>
    <property type="match status" value="1"/>
</dbReference>
<dbReference type="CDD" id="cd00186">
    <property type="entry name" value="TOP1Ac"/>
    <property type="match status" value="1"/>
</dbReference>
<keyword evidence="4" id="KW-0479">Metal-binding</keyword>
<keyword evidence="15" id="KW-0472">Membrane</keyword>
<feature type="domain" description="VWFA" evidence="18">
    <location>
        <begin position="473"/>
        <end position="666"/>
    </location>
</feature>
<dbReference type="SMART" id="SM00436">
    <property type="entry name" value="TOP1Bc"/>
    <property type="match status" value="1"/>
</dbReference>
<sequence>MEGQIVFGFLLVAVLGRTCCCLELKNGAYEDFVVKITEGVPVKDCRIVLDNLEKFDKLDDRWHVFNLTGPTSALDSLVAAVVSVERGIMTEDIFYLHKRRSRVATTSDPVTVVLTALGFCRGVATFSFVGVVFVLTWARVFPNAIRIVIASRWTRSHVDRITIFRHNCEKFLDIALIHNKFMDEERGNRTRTMDAKEFNDSGATQNRPCQMPRIIGVDLSESFFAIRQPRETLTSASQYLFSALDSRAFLRSATVLLPPTWPDSCASSTVVSGSGETPDVTVLPRGPSRGRIYTQQSLGCGEPGDQIYLTYEALMQRDATLARSVVKEFAKYRYGVFDEQGYRNDPIYPMCFYDDQTKQPKATGCSDLPISDNGICTSDPKAEYNTTKMVDARARSSIMFAAEAPQVSMFCDDGNHDRFAPTKHNSICQRRSVLDVIIKHQDFVSGNGINNVNSNQLIDTSIKISYKKQNLTRYVFVLENTKDMMQRESWSYLRLVLRYWARNILPGNTEIGLVLAGEGSSKKVVDIVSVDDNKNKDRDNRDMFYSKIPYTPAEHLQPGCLDCAIKEAVTMLDNRTKTNGPANNVIVIIAAGMESNQQINKTLEKVKKMKTKIATINYPTIMRTNLLNSLAEETGGVAYTVFERKLNVDMTLLSTYFELKNVLCDIVQRFYSGSASDLPIEIHRREITDDGRSSITGSFMLDSTMGKPSQFTFFTHNSVTPLIKSLKLISPSHQVFTERNDRYIDFKMIGLAANISESGTWTYVVEPYSGNPQPHFLQVTATPISATAPVVRARFWTHRNQGHGPLILLVEVKKGEIPVLGAKVEVTVAKPEINGSMPHKKTFELLDTGSGDPDVTKGDGIYTRYFGASETGAGLYSFEVAIGDNGNTAYTWTDLVNFDDDRPCCGSSISSAGVTPISPFQRVLPKVTMMITAEDIASESEVPAGRIGDLRAQVIPEDMKARLSWSSPDIGGQSVSRYQVKYAFNVQDITDGFETKATPWDNGQAIPLAPGSETTFTLDMSQNKDLLDKPLYFAMKPYPQFSSDISGPVSNWVRVLVPSPPPPPTVPPTYASNEQTFWPNNVNSVGVHPVSPSISKTMGFGLELILPIVIGFILLIVLLIVYCYFCVLKKRGHRDSHKKGGNNSTKTDKLSSTITIVPSTPQNLPQNQNTYATDIPDPHQVGVPLKYEYEEDAKKRYSLVNQQEQQLIEELKQQQMAHHQQRDMGTPNNGFQGLSVISNGTLNRNGHPLSPYNSWSASQLLHEHERRHSPMENMDDQMMNPHQELLINPQVDHMSLNGQNMDHMSLNGHLVPEHYQNQHHIPPPVPPLPAFNSNGYPVNYNIYGVHQGNQQGHPIYQSMQRNETLVPFNPSLQGSLSSVNSGDKKRRNVTMVNKTVPTVMKYLNVAEKNDAAKNIAAILSRGASQRRESFSPYNKIYEFDATVFGEQSRMVMTSVSGHLLGYEFASTFRSWKSCNPVALFDAPVVKLCPQDYQKIKRTLEHEIRFCQGLIIWTDCDREGENIGYEIIKVCTDVKPNLRIYRAKFSEITAPSIFRALGTLGQPNKNVSDAVDVRQELDLRTGAAFTRLQTLRLQRVFPQKLADKLISYGSCQFPTLGFVVERYQAIEDFIPEPFWKIKMNHKVKELTTEFSWKRDRLFDKNACEAILDICKENPTATVEKVDSKPKSKWRPVPLDTVEMEKMASRKLKITAKEAMRIAEKLYSQGYISYPRTETNIFPKELNLTNLVTQQQNDDRWGAFAQRIMNEGGPTPRQGKKSDQAHPPIHPTKYTNTLTGNEQRVYEYIVRHFLACVQKDAQGFETIVTADIAGEKFTAKGLIILEKNYLDVYIYEKWNAKEISHFEQGDTFIPAVLDLHESETSPPKLLTEADLIALMEKHGIGTDATHAEHIDTIKSREYVGLHENVYFVPGTLGMGLVEGYNSIGLEVSLAKPILRADFEKDLKLICDGLKDPEVVRREQIAKYRAVFETVVQKMRQIDESLANRLADRPQAVEEDRYDADPMKPILKCPKCGNDMIVKNRKNDQGKYIGCGGFPECKNALWLPQALESIEVLDESCSRCGPNVKKVKMKFKQNIFVGEPNPNIYCIGGCDLYVLETLDINPSCVMRTNAANVTHNHQPPRNNHVNHVNNNRAAVNNSIVNRTVNNGDNTAAPRRGSWPNSSSYATPGPSGVANRTRDEDEIVCSCNEQAVQLTVRKEGPNKGRKFYKCKNQTCDFFLWASDDGDVAVNNVQNGEIKCNCDQPASRKTVSKDGPNKGRPFYCCSKPMGQGCGFFKWADEGDGDAGGGGGGDDDDDDHRGAGPSKRWKGKTTKTKNNRAAPYNNQTRAKRKCGKSSLPAWDEFFLRGARFGENLLPNRGIPWHDFEKRTTQTSGCHGNWCFSRASRWQQWRCDMCQSETFICYEGFLNKRGEVNRNFQRRYFVLKGNLLFYFDKKGDKEPVGVIILEGCTIELAEDDEMFSFKIVFHGINNRSYVLGAESQEAMEQWMKALACAGYDYMKLMVAELQRQLDDIEETPLPLTQAVNSPVPPPRQRHNPFNKPEGNTPHQRSHSLRSSNNSGNLRKARASAGCDGGDFSLRLDERPVPASKISITFRELHNAYGRPILRDFNFWKNEKKHLLEKSQTVDNLISF</sequence>
<feature type="region of interest" description="Disordered" evidence="14">
    <location>
        <begin position="2537"/>
        <end position="2585"/>
    </location>
</feature>
<dbReference type="Proteomes" id="UP000719412">
    <property type="component" value="Unassembled WGS sequence"/>
</dbReference>
<dbReference type="EMBL" id="JABDTM020028496">
    <property type="protein sequence ID" value="KAH0808832.1"/>
    <property type="molecule type" value="Genomic_DNA"/>
</dbReference>
<dbReference type="Pfam" id="PF00169">
    <property type="entry name" value="PH"/>
    <property type="match status" value="1"/>
</dbReference>
<evidence type="ECO:0000256" key="7">
    <source>
        <dbReference type="ARBA" id="ARBA00022833"/>
    </source>
</evidence>
<dbReference type="PRINTS" id="PR00417">
    <property type="entry name" value="PRTPISMRASEI"/>
</dbReference>
<feature type="compositionally biased region" description="Low complexity" evidence="14">
    <location>
        <begin position="2569"/>
        <end position="2578"/>
    </location>
</feature>
<evidence type="ECO:0000259" key="20">
    <source>
        <dbReference type="PROSITE" id="PS51999"/>
    </source>
</evidence>
<dbReference type="Pfam" id="PF01751">
    <property type="entry name" value="Toprim"/>
    <property type="match status" value="1"/>
</dbReference>
<dbReference type="PANTHER" id="PTHR11390">
    <property type="entry name" value="PROKARYOTIC DNA TOPOISOMERASE"/>
    <property type="match status" value="1"/>
</dbReference>
<comment type="catalytic activity">
    <reaction evidence="1">
        <text>ATP-independent breakage of single-stranded DNA, followed by passage and rejoining.</text>
        <dbReference type="EC" id="5.6.2.1"/>
    </reaction>
</comment>
<dbReference type="GO" id="GO:0031422">
    <property type="term" value="C:RecQ family helicase-topoisomerase III complex"/>
    <property type="evidence" value="ECO:0007669"/>
    <property type="project" value="TreeGrafter"/>
</dbReference>
<feature type="signal peptide" evidence="16">
    <location>
        <begin position="1"/>
        <end position="21"/>
    </location>
</feature>
<dbReference type="SMART" id="SM00437">
    <property type="entry name" value="TOP1Ac"/>
    <property type="match status" value="1"/>
</dbReference>
<dbReference type="InterPro" id="IPR023406">
    <property type="entry name" value="Topo_IA_AS"/>
</dbReference>
<keyword evidence="8" id="KW-0799">Topoisomerase</keyword>
<comment type="caution">
    <text evidence="22">The sequence shown here is derived from an EMBL/GenBank/DDBJ whole genome shotgun (WGS) entry which is preliminary data.</text>
</comment>
<dbReference type="InterPro" id="IPR036465">
    <property type="entry name" value="vWFA_dom_sf"/>
</dbReference>
<dbReference type="Gene3D" id="2.30.29.30">
    <property type="entry name" value="Pleckstrin-homology domain (PH domain)/Phosphotyrosine-binding domain (PTB)"/>
    <property type="match status" value="1"/>
</dbReference>
<reference evidence="22" key="1">
    <citation type="journal article" date="2020" name="J Insects Food Feed">
        <title>The yellow mealworm (Tenebrio molitor) genome: a resource for the emerging insects as food and feed industry.</title>
        <authorList>
            <person name="Eriksson T."/>
            <person name="Andere A."/>
            <person name="Kelstrup H."/>
            <person name="Emery V."/>
            <person name="Picard C."/>
        </authorList>
    </citation>
    <scope>NUCLEOTIDE SEQUENCE</scope>
    <source>
        <strain evidence="22">Stoneville</strain>
        <tissue evidence="22">Whole head</tissue>
    </source>
</reference>
<evidence type="ECO:0000256" key="13">
    <source>
        <dbReference type="SAM" id="Coils"/>
    </source>
</evidence>
<evidence type="ECO:0000256" key="15">
    <source>
        <dbReference type="SAM" id="Phobius"/>
    </source>
</evidence>
<comment type="similarity">
    <text evidence="2">Belongs to the type IA topoisomerase family.</text>
</comment>
<dbReference type="FunFam" id="3.40.50.140:FF:000003">
    <property type="entry name" value="DNA topoisomerase"/>
    <property type="match status" value="1"/>
</dbReference>
<dbReference type="Pfam" id="PF06839">
    <property type="entry name" value="Zn_ribbon_GRF"/>
    <property type="match status" value="2"/>
</dbReference>
<dbReference type="InterPro" id="IPR000380">
    <property type="entry name" value="Topo_IA"/>
</dbReference>
<evidence type="ECO:0000256" key="3">
    <source>
        <dbReference type="ARBA" id="ARBA00012891"/>
    </source>
</evidence>
<proteinExistence type="inferred from homology"/>
<dbReference type="InterPro" id="IPR013497">
    <property type="entry name" value="Topo_IA_cen"/>
</dbReference>
<dbReference type="CDD" id="cd13288">
    <property type="entry name" value="PH_Ses"/>
    <property type="match status" value="1"/>
</dbReference>
<keyword evidence="15" id="KW-1133">Transmembrane helix</keyword>
<dbReference type="InterPro" id="IPR001849">
    <property type="entry name" value="PH_domain"/>
</dbReference>
<dbReference type="InterPro" id="IPR023405">
    <property type="entry name" value="Topo_IA_core_domain"/>
</dbReference>
<keyword evidence="13" id="KW-0175">Coiled coil</keyword>
<dbReference type="GO" id="GO:0006265">
    <property type="term" value="P:DNA topological change"/>
    <property type="evidence" value="ECO:0007669"/>
    <property type="project" value="InterPro"/>
</dbReference>
<feature type="chain" id="PRO_5035268687" description="DNA topoisomerase" evidence="16">
    <location>
        <begin position="22"/>
        <end position="2648"/>
    </location>
</feature>
<dbReference type="InterPro" id="IPR013642">
    <property type="entry name" value="CLCA_N"/>
</dbReference>
<evidence type="ECO:0000313" key="22">
    <source>
        <dbReference type="EMBL" id="KAH0808832.1"/>
    </source>
</evidence>
<evidence type="ECO:0000256" key="2">
    <source>
        <dbReference type="ARBA" id="ARBA00009446"/>
    </source>
</evidence>